<dbReference type="Pfam" id="PF17820">
    <property type="entry name" value="PDZ_6"/>
    <property type="match status" value="1"/>
</dbReference>
<dbReference type="SUPFAM" id="SSF50156">
    <property type="entry name" value="PDZ domain-like"/>
    <property type="match status" value="1"/>
</dbReference>
<organism evidence="4 5">
    <name type="scientific">Clupea harengus</name>
    <name type="common">Atlantic herring</name>
    <dbReference type="NCBI Taxonomy" id="7950"/>
    <lineage>
        <taxon>Eukaryota</taxon>
        <taxon>Metazoa</taxon>
        <taxon>Chordata</taxon>
        <taxon>Craniata</taxon>
        <taxon>Vertebrata</taxon>
        <taxon>Euteleostomi</taxon>
        <taxon>Actinopterygii</taxon>
        <taxon>Neopterygii</taxon>
        <taxon>Teleostei</taxon>
        <taxon>Clupei</taxon>
        <taxon>Clupeiformes</taxon>
        <taxon>Clupeoidei</taxon>
        <taxon>Clupeidae</taxon>
        <taxon>Clupea</taxon>
    </lineage>
</organism>
<dbReference type="AlphaFoldDB" id="A0A6P8GHE2"/>
<name>A0A6P8GHE2_CLUHA</name>
<feature type="compositionally biased region" description="Polar residues" evidence="3">
    <location>
        <begin position="304"/>
        <end position="314"/>
    </location>
</feature>
<evidence type="ECO:0000256" key="2">
    <source>
        <dbReference type="ARBA" id="ARBA00022490"/>
    </source>
</evidence>
<evidence type="ECO:0000313" key="5">
    <source>
        <dbReference type="RefSeq" id="XP_031438503.1"/>
    </source>
</evidence>
<dbReference type="InterPro" id="IPR041489">
    <property type="entry name" value="PDZ_6"/>
</dbReference>
<dbReference type="KEGG" id="char:116224060"/>
<comment type="subcellular location">
    <subcellularLocation>
        <location evidence="1">Cytoplasm</location>
    </subcellularLocation>
</comment>
<proteinExistence type="predicted"/>
<evidence type="ECO:0000256" key="3">
    <source>
        <dbReference type="SAM" id="MobiDB-lite"/>
    </source>
</evidence>
<protein>
    <submittedName>
        <fullName evidence="5">General receptor for phosphoinositides 1-associated scaffold protein-like</fullName>
    </submittedName>
</protein>
<dbReference type="InterPro" id="IPR052122">
    <property type="entry name" value="Intracell_Traff_Signaling_Reg"/>
</dbReference>
<dbReference type="PROSITE" id="PS50106">
    <property type="entry name" value="PDZ"/>
    <property type="match status" value="1"/>
</dbReference>
<dbReference type="RefSeq" id="XP_031438503.1">
    <property type="nucleotide sequence ID" value="XM_031582643.2"/>
</dbReference>
<dbReference type="GO" id="GO:0005737">
    <property type="term" value="C:cytoplasm"/>
    <property type="evidence" value="ECO:0007669"/>
    <property type="project" value="UniProtKB-SubCell"/>
</dbReference>
<gene>
    <name evidence="5" type="primary">LOC116224060</name>
</gene>
<accession>A0A6P8GHE2</accession>
<dbReference type="Proteomes" id="UP000515152">
    <property type="component" value="Chromosome 16"/>
</dbReference>
<feature type="region of interest" description="Disordered" evidence="3">
    <location>
        <begin position="241"/>
        <end position="325"/>
    </location>
</feature>
<evidence type="ECO:0000256" key="1">
    <source>
        <dbReference type="ARBA" id="ARBA00004496"/>
    </source>
</evidence>
<dbReference type="InterPro" id="IPR036034">
    <property type="entry name" value="PDZ_sf"/>
</dbReference>
<dbReference type="PANTHER" id="PTHR15963">
    <property type="entry name" value="GENERAL RECEPTOR FOR PHOSPHOINOSITIDES 1-ASSOCIATED SCAFFOLD PROTEIN-RELATED"/>
    <property type="match status" value="1"/>
</dbReference>
<dbReference type="InterPro" id="IPR001478">
    <property type="entry name" value="PDZ"/>
</dbReference>
<feature type="region of interest" description="Disordered" evidence="3">
    <location>
        <begin position="29"/>
        <end position="59"/>
    </location>
</feature>
<dbReference type="GeneID" id="116224060"/>
<keyword evidence="4" id="KW-1185">Reference proteome</keyword>
<sequence>MMTRKPGRSFRKLVRRGNSVRDTLWGKLTSQHKHPSHEDHKSGKKQGQDLMADQPEPSPASLRSLVLEKDDNETFGFEIMCNDSPVEDLRVAVSCVKPESPAEKAGMNPGDVLVSVNGVCVTEFLHQQITDTILHSGLIIRLETISAFAAKQMELKRKLRQLQCRLKDKSTELYLLASREEHLTGGKLGKCLFGDSLMSLSSLPEDSGSSGHSSCGSRWSACGSMDASSLSSTFDLSSSSASIRDSASGGDRHSCTFSGSAHPSKPNAPSPLAEGGSTDLSTSQQVVHRGPSKGPSKKGGVGNRLTSLFSNSRGSLADEGVQEDV</sequence>
<dbReference type="Gene3D" id="2.30.42.10">
    <property type="match status" value="1"/>
</dbReference>
<reference evidence="5" key="1">
    <citation type="submission" date="2025-08" db="UniProtKB">
        <authorList>
            <consortium name="RefSeq"/>
        </authorList>
    </citation>
    <scope>IDENTIFICATION</scope>
</reference>
<evidence type="ECO:0000313" key="4">
    <source>
        <dbReference type="Proteomes" id="UP000515152"/>
    </source>
</evidence>
<dbReference type="PANTHER" id="PTHR15963:SF1">
    <property type="entry name" value="CYTOHESIN-INTERACTING PROTEIN"/>
    <property type="match status" value="1"/>
</dbReference>
<keyword evidence="2" id="KW-0963">Cytoplasm</keyword>
<dbReference type="OrthoDB" id="10041077at2759"/>
<dbReference type="SMART" id="SM00228">
    <property type="entry name" value="PDZ"/>
    <property type="match status" value="1"/>
</dbReference>